<reference evidence="1 2" key="1">
    <citation type="submission" date="2013-08" db="EMBL/GenBank/DDBJ databases">
        <authorList>
            <person name="Huang J."/>
            <person name="Wang G."/>
        </authorList>
    </citation>
    <scope>NUCLEOTIDE SEQUENCE [LARGE SCALE GENOMIC DNA]</scope>
    <source>
        <strain evidence="1 2">JSM 072002</strain>
    </source>
</reference>
<keyword evidence="2" id="KW-1185">Reference proteome</keyword>
<accession>A0A0A5GB76</accession>
<dbReference type="AlphaFoldDB" id="A0A0A5GB76"/>
<name>A0A0A5GB76_9BACI</name>
<evidence type="ECO:0008006" key="3">
    <source>
        <dbReference type="Google" id="ProtNLM"/>
    </source>
</evidence>
<dbReference type="eggNOG" id="ENOG5032Y5R">
    <property type="taxonomic scope" value="Bacteria"/>
</dbReference>
<evidence type="ECO:0000313" key="1">
    <source>
        <dbReference type="EMBL" id="KGX88443.1"/>
    </source>
</evidence>
<gene>
    <name evidence="1" type="ORF">N784_07190</name>
</gene>
<dbReference type="InterPro" id="IPR013367">
    <property type="entry name" value="Flagellar_put"/>
</dbReference>
<organism evidence="1 2">
    <name type="scientific">Pontibacillus litoralis JSM 072002</name>
    <dbReference type="NCBI Taxonomy" id="1385512"/>
    <lineage>
        <taxon>Bacteria</taxon>
        <taxon>Bacillati</taxon>
        <taxon>Bacillota</taxon>
        <taxon>Bacilli</taxon>
        <taxon>Bacillales</taxon>
        <taxon>Bacillaceae</taxon>
        <taxon>Pontibacillus</taxon>
    </lineage>
</organism>
<dbReference type="Pfam" id="PF12611">
    <property type="entry name" value="Flagellar_put"/>
    <property type="match status" value="1"/>
</dbReference>
<dbReference type="RefSeq" id="WP_052127098.1">
    <property type="nucleotide sequence ID" value="NZ_AVPG01000002.1"/>
</dbReference>
<protein>
    <recommendedName>
        <fullName evidence="3">Flagellar protein</fullName>
    </recommendedName>
</protein>
<dbReference type="STRING" id="1385512.N784_07190"/>
<sequence length="125" mass="14116">MVPKIHHLQHNPLQLPINHSKDIQAHNQSNFKHVFQQECEALIVSKHASSRMKERGIHISDCVWKEIEHKVKEAKQKGVTESVVITNDAALIVSTKNHTVITAMDKQEVDAHIFTNINGAIVMDS</sequence>
<dbReference type="OrthoDB" id="165650at2"/>
<proteinExistence type="predicted"/>
<dbReference type="NCBIfam" id="TIGR02530">
    <property type="entry name" value="flg_new"/>
    <property type="match status" value="1"/>
</dbReference>
<dbReference type="Proteomes" id="UP000030401">
    <property type="component" value="Unassembled WGS sequence"/>
</dbReference>
<dbReference type="EMBL" id="AVPG01000002">
    <property type="protein sequence ID" value="KGX88443.1"/>
    <property type="molecule type" value="Genomic_DNA"/>
</dbReference>
<comment type="caution">
    <text evidence="1">The sequence shown here is derived from an EMBL/GenBank/DDBJ whole genome shotgun (WGS) entry which is preliminary data.</text>
</comment>
<evidence type="ECO:0000313" key="2">
    <source>
        <dbReference type="Proteomes" id="UP000030401"/>
    </source>
</evidence>